<reference evidence="3 4" key="1">
    <citation type="submission" date="2015-09" db="EMBL/GenBank/DDBJ databases">
        <title>Host preference determinants of Valsa canker pathogens revealed by comparative genomics.</title>
        <authorList>
            <person name="Yin Z."/>
            <person name="Huang L."/>
        </authorList>
    </citation>
    <scope>NUCLEOTIDE SEQUENCE [LARGE SCALE GENOMIC DNA]</scope>
    <source>
        <strain evidence="3 4">SXYLt</strain>
    </source>
</reference>
<gene>
    <name evidence="3" type="ORF">VPNG_03070</name>
</gene>
<dbReference type="PRINTS" id="PR00081">
    <property type="entry name" value="GDHRDH"/>
</dbReference>
<dbReference type="EMBL" id="LKEB01000010">
    <property type="protein sequence ID" value="ROW15211.1"/>
    <property type="molecule type" value="Genomic_DNA"/>
</dbReference>
<dbReference type="InterPro" id="IPR002347">
    <property type="entry name" value="SDR_fam"/>
</dbReference>
<evidence type="ECO:0000313" key="3">
    <source>
        <dbReference type="EMBL" id="ROW15211.1"/>
    </source>
</evidence>
<dbReference type="Proteomes" id="UP000285146">
    <property type="component" value="Unassembled WGS sequence"/>
</dbReference>
<sequence length="275" mass="29077">MNTILIIGATTGIGEAFARRFHGLGKKVIITGRNQEKLKNLAQELPGLETRQVSQLHVDDLPNLGSNINKILADFPSIDSVIINAGIQQSFNLLDPSTISPDAIASEITTNLTGPTILVHHLAPHLLKLAQAGTKTNLFLNSSTLAYIPLGSFPSYIASKAGIAALARVLRQQLISTPGPASGNMAVVEIVPPWTDTGLDKNHRDVAIGDEGGADNGFAPMPLGEYVDKFFDAWEGAVRADGSVKEEIGVGLGAVGVDTWRASFGELYKGMGLST</sequence>
<dbReference type="OrthoDB" id="37659at2759"/>
<proteinExistence type="inferred from homology"/>
<dbReference type="Gene3D" id="3.40.50.720">
    <property type="entry name" value="NAD(P)-binding Rossmann-like Domain"/>
    <property type="match status" value="1"/>
</dbReference>
<keyword evidence="2" id="KW-0560">Oxidoreductase</keyword>
<comment type="caution">
    <text evidence="3">The sequence shown here is derived from an EMBL/GenBank/DDBJ whole genome shotgun (WGS) entry which is preliminary data.</text>
</comment>
<protein>
    <submittedName>
        <fullName evidence="3">Uncharacterized protein</fullName>
    </submittedName>
</protein>
<dbReference type="Pfam" id="PF00106">
    <property type="entry name" value="adh_short"/>
    <property type="match status" value="1"/>
</dbReference>
<keyword evidence="4" id="KW-1185">Reference proteome</keyword>
<evidence type="ECO:0000313" key="4">
    <source>
        <dbReference type="Proteomes" id="UP000285146"/>
    </source>
</evidence>
<accession>A0A423XG72</accession>
<dbReference type="PANTHER" id="PTHR44196">
    <property type="entry name" value="DEHYDROGENASE/REDUCTASE SDR FAMILY MEMBER 7B"/>
    <property type="match status" value="1"/>
</dbReference>
<evidence type="ECO:0000256" key="1">
    <source>
        <dbReference type="ARBA" id="ARBA00006484"/>
    </source>
</evidence>
<dbReference type="AlphaFoldDB" id="A0A423XG72"/>
<dbReference type="InterPro" id="IPR036291">
    <property type="entry name" value="NAD(P)-bd_dom_sf"/>
</dbReference>
<comment type="similarity">
    <text evidence="1">Belongs to the short-chain dehydrogenases/reductases (SDR) family.</text>
</comment>
<dbReference type="GO" id="GO:0016020">
    <property type="term" value="C:membrane"/>
    <property type="evidence" value="ECO:0007669"/>
    <property type="project" value="TreeGrafter"/>
</dbReference>
<dbReference type="InParanoid" id="A0A423XG72"/>
<name>A0A423XG72_9PEZI</name>
<dbReference type="PANTHER" id="PTHR44196:SF1">
    <property type="entry name" value="DEHYDROGENASE_REDUCTASE SDR FAMILY MEMBER 7B"/>
    <property type="match status" value="1"/>
</dbReference>
<organism evidence="3 4">
    <name type="scientific">Cytospora leucostoma</name>
    <dbReference type="NCBI Taxonomy" id="1230097"/>
    <lineage>
        <taxon>Eukaryota</taxon>
        <taxon>Fungi</taxon>
        <taxon>Dikarya</taxon>
        <taxon>Ascomycota</taxon>
        <taxon>Pezizomycotina</taxon>
        <taxon>Sordariomycetes</taxon>
        <taxon>Sordariomycetidae</taxon>
        <taxon>Diaporthales</taxon>
        <taxon>Cytosporaceae</taxon>
        <taxon>Cytospora</taxon>
    </lineage>
</organism>
<dbReference type="STRING" id="1230097.A0A423XG72"/>
<evidence type="ECO:0000256" key="2">
    <source>
        <dbReference type="ARBA" id="ARBA00023002"/>
    </source>
</evidence>
<dbReference type="SUPFAM" id="SSF51735">
    <property type="entry name" value="NAD(P)-binding Rossmann-fold domains"/>
    <property type="match status" value="1"/>
</dbReference>
<dbReference type="GO" id="GO:0016491">
    <property type="term" value="F:oxidoreductase activity"/>
    <property type="evidence" value="ECO:0007669"/>
    <property type="project" value="UniProtKB-KW"/>
</dbReference>